<dbReference type="STRING" id="1618207.UM93_12705"/>
<sequence length="205" mass="21581">MATTAPFRLLRSSIIAGSSLCLASAAHTAAGGTLPEPLIFTAMIALTLLASTLVSRWKLGPVSILGILALSQLSLHQCFEWFAFSPMTGASSTPHQHQHGSALVELPAMLPAHSAHSADSAGLGMLLAHVIATIIVGLMVARGESVLWALGDWLRPLLRLLVPAVLPVPRQPAAASAPTERAKPQRFLRAARWRGPPSTGLSLIF</sequence>
<accession>A0A0D4C182</accession>
<evidence type="ECO:0000256" key="2">
    <source>
        <dbReference type="SAM" id="SignalP"/>
    </source>
</evidence>
<keyword evidence="1" id="KW-1133">Transmembrane helix</keyword>
<dbReference type="RefSeq" id="WP_045075933.1">
    <property type="nucleotide sequence ID" value="NZ_CP011005.1"/>
</dbReference>
<keyword evidence="1" id="KW-0472">Membrane</keyword>
<dbReference type="PATRIC" id="fig|1618207.4.peg.2575"/>
<evidence type="ECO:0008006" key="5">
    <source>
        <dbReference type="Google" id="ProtNLM"/>
    </source>
</evidence>
<proteinExistence type="predicted"/>
<protein>
    <recommendedName>
        <fullName evidence="5">Integral membrane protein</fullName>
    </recommendedName>
</protein>
<organism evidence="3 4">
    <name type="scientific">Psychromicrobium lacuslunae</name>
    <dbReference type="NCBI Taxonomy" id="1618207"/>
    <lineage>
        <taxon>Bacteria</taxon>
        <taxon>Bacillati</taxon>
        <taxon>Actinomycetota</taxon>
        <taxon>Actinomycetes</taxon>
        <taxon>Micrococcales</taxon>
        <taxon>Micrococcaceae</taxon>
        <taxon>Psychromicrobium</taxon>
    </lineage>
</organism>
<feature type="transmembrane region" description="Helical" evidence="1">
    <location>
        <begin position="62"/>
        <end position="84"/>
    </location>
</feature>
<keyword evidence="1" id="KW-0812">Transmembrane</keyword>
<feature type="chain" id="PRO_5039143211" description="Integral membrane protein" evidence="2">
    <location>
        <begin position="29"/>
        <end position="205"/>
    </location>
</feature>
<dbReference type="Proteomes" id="UP000061839">
    <property type="component" value="Chromosome"/>
</dbReference>
<evidence type="ECO:0000256" key="1">
    <source>
        <dbReference type="SAM" id="Phobius"/>
    </source>
</evidence>
<keyword evidence="2" id="KW-0732">Signal</keyword>
<keyword evidence="4" id="KW-1185">Reference proteome</keyword>
<feature type="transmembrane region" description="Helical" evidence="1">
    <location>
        <begin position="121"/>
        <end position="141"/>
    </location>
</feature>
<dbReference type="EMBL" id="CP011005">
    <property type="protein sequence ID" value="AJT42150.1"/>
    <property type="molecule type" value="Genomic_DNA"/>
</dbReference>
<dbReference type="HOGENOM" id="CLU_107937_0_0_11"/>
<feature type="transmembrane region" description="Helical" evidence="1">
    <location>
        <begin position="38"/>
        <end position="55"/>
    </location>
</feature>
<dbReference type="KEGG" id="ari:UM93_12705"/>
<name>A0A0D4C182_9MICC</name>
<feature type="signal peptide" evidence="2">
    <location>
        <begin position="1"/>
        <end position="28"/>
    </location>
</feature>
<evidence type="ECO:0000313" key="4">
    <source>
        <dbReference type="Proteomes" id="UP000061839"/>
    </source>
</evidence>
<dbReference type="OrthoDB" id="4939448at2"/>
<evidence type="ECO:0000313" key="3">
    <source>
        <dbReference type="EMBL" id="AJT42150.1"/>
    </source>
</evidence>
<dbReference type="AlphaFoldDB" id="A0A0D4C182"/>
<reference evidence="3 4" key="1">
    <citation type="journal article" date="2015" name="Genome Announc.">
        <title>Complete Genome Sequencing of Protease-Producing Novel Arthrobacter sp. Strain IHBB 11108 Using PacBio Single-Molecule Real-Time Sequencing Technology.</title>
        <authorList>
            <person name="Kiran S."/>
            <person name="Swarnkar M.K."/>
            <person name="Pal M."/>
            <person name="Thakur R."/>
            <person name="Tewari R."/>
            <person name="Singh A.K."/>
            <person name="Gulati A."/>
        </authorList>
    </citation>
    <scope>NUCLEOTIDE SEQUENCE [LARGE SCALE GENOMIC DNA]</scope>
    <source>
        <strain evidence="3 4">IHBB 11108</strain>
    </source>
</reference>
<gene>
    <name evidence="3" type="ORF">UM93_12705</name>
</gene>